<dbReference type="Proteomes" id="UP001629249">
    <property type="component" value="Unassembled WGS sequence"/>
</dbReference>
<dbReference type="PANTHER" id="PTHR12526:SF636">
    <property type="entry name" value="BLL3647 PROTEIN"/>
    <property type="match status" value="1"/>
</dbReference>
<organism evidence="3 4">
    <name type="scientific">Paraburkholderia agricolaris</name>
    <dbReference type="NCBI Taxonomy" id="2152888"/>
    <lineage>
        <taxon>Bacteria</taxon>
        <taxon>Pseudomonadati</taxon>
        <taxon>Pseudomonadota</taxon>
        <taxon>Betaproteobacteria</taxon>
        <taxon>Burkholderiales</taxon>
        <taxon>Burkholderiaceae</taxon>
        <taxon>Paraburkholderia</taxon>
    </lineage>
</organism>
<protein>
    <submittedName>
        <fullName evidence="3">Glycosyltransferase family 4 protein</fullName>
    </submittedName>
</protein>
<dbReference type="Gene3D" id="3.40.50.2000">
    <property type="entry name" value="Glycogen Phosphorylase B"/>
    <property type="match status" value="2"/>
</dbReference>
<evidence type="ECO:0000259" key="2">
    <source>
        <dbReference type="Pfam" id="PF13439"/>
    </source>
</evidence>
<evidence type="ECO:0000259" key="1">
    <source>
        <dbReference type="Pfam" id="PF00534"/>
    </source>
</evidence>
<feature type="domain" description="Glycosyltransferase subfamily 4-like N-terminal" evidence="2">
    <location>
        <begin position="14"/>
        <end position="185"/>
    </location>
</feature>
<sequence>MRVAIVTHVVRHNDGQGRVNHEIARAALDENIAVTLVASHVAPDLLAHPNVRWAPIKIGRWWPTNLLRQQVFAFKSAMWLRAHRREYDVLHVNGFITWMPADVNTSHFVHSGWFGSKYYPFGLTKGVWSAYQSVYTRCNAWLERWAYRRSKVITAVSQKVADEIRAIGLTPDNRVDVIYNGVDTQGFAAATGDRAKFGLAADAFLLLFVGDLRTPRKNLGTVLQALKHLPEHVQIAVAGFLPGSPYPEQAKALGIAHRVHFLGLVKEMPVLMHSVDAFVFPSRYEAMSLSLLEAMAAGLPVVTARTAGGAEIITPECGIVLDDPDDPKALAGAVARLAENDATRRAMGKAANELASGFGWARMAAQYIALYRQLAGQQKDRKSRETEAAAVARNDALTLNTLAGQTIHHNSQNAQGQ</sequence>
<dbReference type="PANTHER" id="PTHR12526">
    <property type="entry name" value="GLYCOSYLTRANSFERASE"/>
    <property type="match status" value="1"/>
</dbReference>
<feature type="domain" description="Glycosyl transferase family 1" evidence="1">
    <location>
        <begin position="193"/>
        <end position="352"/>
    </location>
</feature>
<dbReference type="SUPFAM" id="SSF53756">
    <property type="entry name" value="UDP-Glycosyltransferase/glycogen phosphorylase"/>
    <property type="match status" value="1"/>
</dbReference>
<proteinExistence type="predicted"/>
<dbReference type="CDD" id="cd03801">
    <property type="entry name" value="GT4_PimA-like"/>
    <property type="match status" value="1"/>
</dbReference>
<gene>
    <name evidence="3" type="ORF">PQR66_16715</name>
</gene>
<comment type="caution">
    <text evidence="3">The sequence shown here is derived from an EMBL/GenBank/DDBJ whole genome shotgun (WGS) entry which is preliminary data.</text>
</comment>
<accession>A0ABW8ZRK6</accession>
<evidence type="ECO:0000313" key="4">
    <source>
        <dbReference type="Proteomes" id="UP001629249"/>
    </source>
</evidence>
<dbReference type="Pfam" id="PF00534">
    <property type="entry name" value="Glycos_transf_1"/>
    <property type="match status" value="1"/>
</dbReference>
<evidence type="ECO:0000313" key="3">
    <source>
        <dbReference type="EMBL" id="MFL9884688.1"/>
    </source>
</evidence>
<reference evidence="3 4" key="1">
    <citation type="journal article" date="2024" name="Chem. Sci.">
        <title>Discovery of megapolipeptins by genome mining of a Burkholderiales bacteria collection.</title>
        <authorList>
            <person name="Paulo B.S."/>
            <person name="Recchia M.J.J."/>
            <person name="Lee S."/>
            <person name="Fergusson C.H."/>
            <person name="Romanowski S.B."/>
            <person name="Hernandez A."/>
            <person name="Krull N."/>
            <person name="Liu D.Y."/>
            <person name="Cavanagh H."/>
            <person name="Bos A."/>
            <person name="Gray C.A."/>
            <person name="Murphy B.T."/>
            <person name="Linington R.G."/>
            <person name="Eustaquio A.S."/>
        </authorList>
    </citation>
    <scope>NUCLEOTIDE SEQUENCE [LARGE SCALE GENOMIC DNA]</scope>
    <source>
        <strain evidence="3 4">RL16-012-BIC-B</strain>
    </source>
</reference>
<dbReference type="RefSeq" id="WP_279225372.1">
    <property type="nucleotide sequence ID" value="NZ_JAQQFH010000020.1"/>
</dbReference>
<dbReference type="EMBL" id="JAQQFN010000012">
    <property type="protein sequence ID" value="MFL9884688.1"/>
    <property type="molecule type" value="Genomic_DNA"/>
</dbReference>
<dbReference type="Pfam" id="PF13439">
    <property type="entry name" value="Glyco_transf_4"/>
    <property type="match status" value="1"/>
</dbReference>
<dbReference type="InterPro" id="IPR001296">
    <property type="entry name" value="Glyco_trans_1"/>
</dbReference>
<keyword evidence="4" id="KW-1185">Reference proteome</keyword>
<name>A0ABW8ZRK6_9BURK</name>
<dbReference type="InterPro" id="IPR028098">
    <property type="entry name" value="Glyco_trans_4-like_N"/>
</dbReference>